<keyword evidence="8" id="KW-1185">Reference proteome</keyword>
<keyword evidence="3 4" id="KW-0560">Oxidoreductase</keyword>
<dbReference type="NCBIfam" id="NF003720">
    <property type="entry name" value="PRK05329.1-3"/>
    <property type="match status" value="1"/>
</dbReference>
<evidence type="ECO:0000313" key="7">
    <source>
        <dbReference type="EMBL" id="PSW05678.1"/>
    </source>
</evidence>
<comment type="similarity">
    <text evidence="4">Belongs to the anaerobic G-3-P dehydrogenase subunit B family.</text>
</comment>
<dbReference type="HAMAP" id="MF_00753">
    <property type="entry name" value="Glycerol3P_GlpB"/>
    <property type="match status" value="1"/>
</dbReference>
<comment type="cofactor">
    <cofactor evidence="4">
        <name>FMN</name>
        <dbReference type="ChEBI" id="CHEBI:58210"/>
    </cofactor>
</comment>
<dbReference type="InterPro" id="IPR003953">
    <property type="entry name" value="FAD-dep_OxRdtase_2_FAD-bd"/>
</dbReference>
<accession>A0A2T3N0C1</accession>
<comment type="pathway">
    <text evidence="4">Polyol metabolism; glycerol degradation via glycerol kinase pathway; glycerone phosphate from sn-glycerol 3-phosphate (anaerobic route): step 1/1.</text>
</comment>
<feature type="region of interest" description="Disordered" evidence="5">
    <location>
        <begin position="431"/>
        <end position="454"/>
    </location>
</feature>
<comment type="catalytic activity">
    <reaction evidence="4">
        <text>a quinone + sn-glycerol 3-phosphate = dihydroxyacetone phosphate + a quinol</text>
        <dbReference type="Rhea" id="RHEA:18977"/>
        <dbReference type="ChEBI" id="CHEBI:24646"/>
        <dbReference type="ChEBI" id="CHEBI:57597"/>
        <dbReference type="ChEBI" id="CHEBI:57642"/>
        <dbReference type="ChEBI" id="CHEBI:132124"/>
        <dbReference type="EC" id="1.1.5.3"/>
    </reaction>
</comment>
<comment type="caution">
    <text evidence="7">The sequence shown here is derived from an EMBL/GenBank/DDBJ whole genome shotgun (WGS) entry which is preliminary data.</text>
</comment>
<gene>
    <name evidence="4" type="primary">glpB</name>
    <name evidence="7" type="ORF">C9I89_07990</name>
</gene>
<feature type="domain" description="FAD-dependent oxidoreductase 2 FAD-binding" evidence="6">
    <location>
        <begin position="4"/>
        <end position="412"/>
    </location>
</feature>
<comment type="function">
    <text evidence="4">Conversion of glycerol 3-phosphate to dihydroxyacetone. Uses fumarate or nitrate as electron acceptor.</text>
</comment>
<dbReference type="Gene3D" id="3.50.50.60">
    <property type="entry name" value="FAD/NAD(P)-binding domain"/>
    <property type="match status" value="1"/>
</dbReference>
<dbReference type="EC" id="1.1.5.3" evidence="4"/>
<proteinExistence type="inferred from homology"/>
<reference evidence="7 8" key="1">
    <citation type="submission" date="2018-03" db="EMBL/GenBank/DDBJ databases">
        <title>Whole genome sequencing of Histamine producing bacteria.</title>
        <authorList>
            <person name="Butler K."/>
        </authorList>
    </citation>
    <scope>NUCLEOTIDE SEQUENCE [LARGE SCALE GENOMIC DNA]</scope>
    <source>
        <strain evidence="7 8">DSM 16190</strain>
    </source>
</reference>
<dbReference type="InterPro" id="IPR036188">
    <property type="entry name" value="FAD/NAD-bd_sf"/>
</dbReference>
<dbReference type="GO" id="GO:0004368">
    <property type="term" value="F:glycerol-3-phosphate dehydrogenase (quinone) activity"/>
    <property type="evidence" value="ECO:0007669"/>
    <property type="project" value="UniProtKB-UniRule"/>
</dbReference>
<evidence type="ECO:0000313" key="8">
    <source>
        <dbReference type="Proteomes" id="UP000240904"/>
    </source>
</evidence>
<evidence type="ECO:0000256" key="1">
    <source>
        <dbReference type="ARBA" id="ARBA00022630"/>
    </source>
</evidence>
<evidence type="ECO:0000256" key="3">
    <source>
        <dbReference type="ARBA" id="ARBA00023002"/>
    </source>
</evidence>
<dbReference type="Proteomes" id="UP000240904">
    <property type="component" value="Unassembled WGS sequence"/>
</dbReference>
<name>A0A2T3N0C1_9GAMM</name>
<dbReference type="InterPro" id="IPR009158">
    <property type="entry name" value="G3P_DH_GlpB_su"/>
</dbReference>
<dbReference type="OrthoDB" id="6395323at2"/>
<dbReference type="SUPFAM" id="SSF51905">
    <property type="entry name" value="FAD/NAD(P)-binding domain"/>
    <property type="match status" value="1"/>
</dbReference>
<sequence length="454" mass="49568">MKFDSLIIGGGVAGLSCAIRCAEAGLKTAVIAAGQSALHFSSGSIDVLSRLPNGEPVYQPFAQFDKLKAQSPNHPYSKLGETKVREALAWYQEMIQARGVLLSSQPDDANHLRLTPIGTFRSTWLSQQTVHQFPLTNTAGQLGHIALVTIDGFRDFQPQLAADNLAKLSPFKEVKITTAAVELPDFYTMQRNPCEFRSIDISRVLRDETKLHAFAKSLIQSVGKADLVVLPAVFGNGDGAATIKLLEGLTGFTICELPTMPPSLLGIRLEEAMKSHYKTLGGLILAGDEVQGGDFEDGELKCIYTRNHRDMPLVADHFVIATGSFFSRGLAAHRLNIEEPVFGLDTVAIPDRDHWYQPQFFAQQAHPFLKMGVDCNSHLQASVNNQTVGNLFCAGALLAHYDPVFEGCGSGVAISTGYHIAEQMIANANLTGQTESEPETEQQRRQEQQERTMA</sequence>
<evidence type="ECO:0000256" key="5">
    <source>
        <dbReference type="SAM" id="MobiDB-lite"/>
    </source>
</evidence>
<dbReference type="PIRSF" id="PIRSF000141">
    <property type="entry name" value="Anaerobic_G3P_dh"/>
    <property type="match status" value="1"/>
</dbReference>
<dbReference type="NCBIfam" id="TIGR03378">
    <property type="entry name" value="glycerol3P_GlpB"/>
    <property type="match status" value="1"/>
</dbReference>
<protein>
    <recommendedName>
        <fullName evidence="4">Anaerobic glycerol-3-phosphate dehydrogenase subunit B</fullName>
        <shortName evidence="4">Anaerobic G-3-P dehydrogenase subunit B</shortName>
        <shortName evidence="4">Anaerobic G3Pdhase B</shortName>
        <ecNumber evidence="4">1.1.5.3</ecNumber>
    </recommendedName>
</protein>
<evidence type="ECO:0000256" key="2">
    <source>
        <dbReference type="ARBA" id="ARBA00022643"/>
    </source>
</evidence>
<comment type="subunit">
    <text evidence="4">Composed of a catalytic GlpA/B dimer and of membrane bound GlpC.</text>
</comment>
<keyword evidence="2 4" id="KW-0288">FMN</keyword>
<keyword evidence="1 4" id="KW-0285">Flavoprotein</keyword>
<dbReference type="EMBL" id="PYMC01000004">
    <property type="protein sequence ID" value="PSW05678.1"/>
    <property type="molecule type" value="Genomic_DNA"/>
</dbReference>
<feature type="compositionally biased region" description="Basic and acidic residues" evidence="5">
    <location>
        <begin position="441"/>
        <end position="454"/>
    </location>
</feature>
<dbReference type="NCBIfam" id="NF003719">
    <property type="entry name" value="PRK05329.1-2"/>
    <property type="match status" value="1"/>
</dbReference>
<dbReference type="AlphaFoldDB" id="A0A2T3N0C1"/>
<dbReference type="Pfam" id="PF00890">
    <property type="entry name" value="FAD_binding_2"/>
    <property type="match status" value="1"/>
</dbReference>
<dbReference type="GO" id="GO:0009331">
    <property type="term" value="C:glycerol-3-phosphate dehydrogenase (FAD) complex"/>
    <property type="evidence" value="ECO:0007669"/>
    <property type="project" value="InterPro"/>
</dbReference>
<dbReference type="PROSITE" id="PS51257">
    <property type="entry name" value="PROKAR_LIPOPROTEIN"/>
    <property type="match status" value="1"/>
</dbReference>
<dbReference type="UniPathway" id="UPA00618">
    <property type="reaction ID" value="UER00673"/>
</dbReference>
<dbReference type="GO" id="GO:0019563">
    <property type="term" value="P:glycerol catabolic process"/>
    <property type="evidence" value="ECO:0007669"/>
    <property type="project" value="UniProtKB-UniRule"/>
</dbReference>
<organism evidence="7 8">
    <name type="scientific">Photobacterium lipolyticum</name>
    <dbReference type="NCBI Taxonomy" id="266810"/>
    <lineage>
        <taxon>Bacteria</taxon>
        <taxon>Pseudomonadati</taxon>
        <taxon>Pseudomonadota</taxon>
        <taxon>Gammaproteobacteria</taxon>
        <taxon>Vibrionales</taxon>
        <taxon>Vibrionaceae</taxon>
        <taxon>Photobacterium</taxon>
    </lineage>
</organism>
<evidence type="ECO:0000256" key="4">
    <source>
        <dbReference type="HAMAP-Rule" id="MF_00753"/>
    </source>
</evidence>
<dbReference type="RefSeq" id="WP_107282829.1">
    <property type="nucleotide sequence ID" value="NZ_PYMC01000004.1"/>
</dbReference>
<evidence type="ECO:0000259" key="6">
    <source>
        <dbReference type="Pfam" id="PF00890"/>
    </source>
</evidence>